<name>A0ABX0ZJ44_9ACTN</name>
<evidence type="ECO:0000259" key="1">
    <source>
        <dbReference type="Pfam" id="PF18739"/>
    </source>
</evidence>
<dbReference type="Pfam" id="PF18739">
    <property type="entry name" value="HEPN_Apea"/>
    <property type="match status" value="1"/>
</dbReference>
<reference evidence="3 4" key="1">
    <citation type="submission" date="2020-03" db="EMBL/GenBank/DDBJ databases">
        <title>WGS of actinomycetes isolated from Thailand.</title>
        <authorList>
            <person name="Thawai C."/>
        </authorList>
    </citation>
    <scope>NUCLEOTIDE SEQUENCE [LARGE SCALE GENOMIC DNA]</scope>
    <source>
        <strain evidence="3 4">HSS6-12</strain>
    </source>
</reference>
<dbReference type="RefSeq" id="WP_168004119.1">
    <property type="nucleotide sequence ID" value="NZ_JAATEO010000060.1"/>
</dbReference>
<comment type="caution">
    <text evidence="3">The sequence shown here is derived from an EMBL/GenBank/DDBJ whole genome shotgun (WGS) entry which is preliminary data.</text>
</comment>
<sequence length="483" mass="54246">MQPLDISGSFWLPGSERIKRHGRLVFDRQDGGTLHLTAPVGELVGDDLVKEIGGGTRSRILGVVEEINCSRPVTLIDCGYVSRRKYFVKAILVDGHFEDHEQTAFESVIVRLRDGAAWVNKDAVMVEVDDAVEGVHRREMVCRLDRPVASEAGFARGKVVLDFRWSREDIELKSFKVNQWPEFVIEYDELTPLSVIYDDIGHIFNLSSLCNDRADSFDSVKVYRSDHPVLLRSGDGIEGTRRDIEVKARLGDFTRRKEPKHLTAHDVLVPLDVLGGIQAIAKWLDVAPSLTPIVGSLLTMRSDGIYSENRFLNMSSAAEGLHRATVGGRHMPQSQFRTLRRKIREGAVPPEHHAWFNAVMAHANDPSLDRRLRELVREVQGISQFLIGSNLDAWVRAVKKVRNNLTHLDEGRESFDGADLHWLAESLFDVTRLCLLRRIGLGDQHLPQIAKSIRMGGTFPYLEAAVRNIAGASSESDPEKELQ</sequence>
<gene>
    <name evidence="3" type="ORF">HCJ94_28570</name>
</gene>
<feature type="domain" description="Apea-like HEPN" evidence="1">
    <location>
        <begin position="312"/>
        <end position="441"/>
    </location>
</feature>
<dbReference type="InterPro" id="IPR041223">
    <property type="entry name" value="ApeA_NTD"/>
</dbReference>
<evidence type="ECO:0008006" key="5">
    <source>
        <dbReference type="Google" id="ProtNLM"/>
    </source>
</evidence>
<dbReference type="Pfam" id="PF18862">
    <property type="entry name" value="ApeA_NTD1"/>
    <property type="match status" value="1"/>
</dbReference>
<keyword evidence="4" id="KW-1185">Reference proteome</keyword>
<organism evidence="3 4">
    <name type="scientific">Micromonospora thermarum</name>
    <dbReference type="NCBI Taxonomy" id="2720024"/>
    <lineage>
        <taxon>Bacteria</taxon>
        <taxon>Bacillati</taxon>
        <taxon>Actinomycetota</taxon>
        <taxon>Actinomycetes</taxon>
        <taxon>Micromonosporales</taxon>
        <taxon>Micromonosporaceae</taxon>
        <taxon>Micromonospora</taxon>
    </lineage>
</organism>
<accession>A0ABX0ZJ44</accession>
<evidence type="ECO:0000259" key="2">
    <source>
        <dbReference type="Pfam" id="PF18862"/>
    </source>
</evidence>
<dbReference type="Proteomes" id="UP000783871">
    <property type="component" value="Unassembled WGS sequence"/>
</dbReference>
<evidence type="ECO:0000313" key="4">
    <source>
        <dbReference type="Proteomes" id="UP000783871"/>
    </source>
</evidence>
<proteinExistence type="predicted"/>
<dbReference type="InterPro" id="IPR041229">
    <property type="entry name" value="HEPN_Apea"/>
</dbReference>
<dbReference type="EMBL" id="JAATEO010000060">
    <property type="protein sequence ID" value="NJP35810.1"/>
    <property type="molecule type" value="Genomic_DNA"/>
</dbReference>
<protein>
    <recommendedName>
        <fullName evidence="5">ApeA N-terminal domain-containing protein</fullName>
    </recommendedName>
</protein>
<feature type="domain" description="ApeA N-terminal" evidence="2">
    <location>
        <begin position="6"/>
        <end position="283"/>
    </location>
</feature>
<evidence type="ECO:0000313" key="3">
    <source>
        <dbReference type="EMBL" id="NJP35810.1"/>
    </source>
</evidence>